<dbReference type="SUPFAM" id="SSF54534">
    <property type="entry name" value="FKBP-like"/>
    <property type="match status" value="1"/>
</dbReference>
<feature type="domain" description="PpiC" evidence="4">
    <location>
        <begin position="208"/>
        <end position="307"/>
    </location>
</feature>
<feature type="region of interest" description="Disordered" evidence="2">
    <location>
        <begin position="1"/>
        <end position="23"/>
    </location>
</feature>
<dbReference type="Pfam" id="PF13616">
    <property type="entry name" value="Rotamase_3"/>
    <property type="match status" value="1"/>
</dbReference>
<gene>
    <name evidence="5" type="ORF">A3C90_04195</name>
</gene>
<dbReference type="GO" id="GO:0003755">
    <property type="term" value="F:peptidyl-prolyl cis-trans isomerase activity"/>
    <property type="evidence" value="ECO:0007669"/>
    <property type="project" value="UniProtKB-KW"/>
</dbReference>
<dbReference type="InterPro" id="IPR050245">
    <property type="entry name" value="PrsA_foldase"/>
</dbReference>
<organism evidence="5 6">
    <name type="scientific">Candidatus Magasanikbacteria bacterium RIFCSPHIGHO2_02_FULL_51_14</name>
    <dbReference type="NCBI Taxonomy" id="1798683"/>
    <lineage>
        <taxon>Bacteria</taxon>
        <taxon>Candidatus Magasanikiibacteriota</taxon>
    </lineage>
</organism>
<evidence type="ECO:0000256" key="1">
    <source>
        <dbReference type="PROSITE-ProRule" id="PRU00278"/>
    </source>
</evidence>
<comment type="caution">
    <text evidence="5">The sequence shown here is derived from an EMBL/GenBank/DDBJ whole genome shotgun (WGS) entry which is preliminary data.</text>
</comment>
<feature type="transmembrane region" description="Helical" evidence="3">
    <location>
        <begin position="33"/>
        <end position="54"/>
    </location>
</feature>
<proteinExistence type="predicted"/>
<reference evidence="5 6" key="1">
    <citation type="journal article" date="2016" name="Nat. Commun.">
        <title>Thousands of microbial genomes shed light on interconnected biogeochemical processes in an aquifer system.</title>
        <authorList>
            <person name="Anantharaman K."/>
            <person name="Brown C.T."/>
            <person name="Hug L.A."/>
            <person name="Sharon I."/>
            <person name="Castelle C.J."/>
            <person name="Probst A.J."/>
            <person name="Thomas B.C."/>
            <person name="Singh A."/>
            <person name="Wilkins M.J."/>
            <person name="Karaoz U."/>
            <person name="Brodie E.L."/>
            <person name="Williams K.H."/>
            <person name="Hubbard S.S."/>
            <person name="Banfield J.F."/>
        </authorList>
    </citation>
    <scope>NUCLEOTIDE SEQUENCE [LARGE SCALE GENOMIC DNA]</scope>
</reference>
<feature type="compositionally biased region" description="Acidic residues" evidence="2">
    <location>
        <begin position="343"/>
        <end position="357"/>
    </location>
</feature>
<protein>
    <recommendedName>
        <fullName evidence="4">PpiC domain-containing protein</fullName>
    </recommendedName>
</protein>
<keyword evidence="3" id="KW-0472">Membrane</keyword>
<dbReference type="InterPro" id="IPR027304">
    <property type="entry name" value="Trigger_fact/SurA_dom_sf"/>
</dbReference>
<dbReference type="PANTHER" id="PTHR47245">
    <property type="entry name" value="PEPTIDYLPROLYL ISOMERASE"/>
    <property type="match status" value="1"/>
</dbReference>
<dbReference type="EMBL" id="MFQE01000074">
    <property type="protein sequence ID" value="OGH69603.1"/>
    <property type="molecule type" value="Genomic_DNA"/>
</dbReference>
<feature type="region of interest" description="Disordered" evidence="2">
    <location>
        <begin position="338"/>
        <end position="357"/>
    </location>
</feature>
<keyword evidence="3" id="KW-1133">Transmembrane helix</keyword>
<dbReference type="AlphaFoldDB" id="A0A1F6MDP4"/>
<keyword evidence="3" id="KW-0812">Transmembrane</keyword>
<sequence>MDSMQEDIQQAGGEPHGSALPGKPRGRSAFTSFALGLVVVIVLAGVGTAGYGWMQVKKLSQDPFVLKIAEVLRFSVAKMNGVAVPYAEYVEDIGVLNKFYASQPEEIARPTDEQVSDQVLSRLVANALIGSIAAQFNVTVTDEKLETAKKDLLAQFPDEATASSELFSRYGWTLDTYLNKVIVPLLREQELQTAFETSDDERAKEFQKEEIRARHILFAVGEDDNEDTVKRQAQSVLERIEKGEDFATLAAEFGSDATKDEGGDLGWFGRGDMVPEFEQAVFALGAGELGKELVRSQFGYHIVRVDEKRTINDFIAFMDKQLRSAEIKVLLPVHNPFENLTTDPEDTDATDTDNEDA</sequence>
<dbReference type="STRING" id="1798683.A3C90_04195"/>
<evidence type="ECO:0000313" key="5">
    <source>
        <dbReference type="EMBL" id="OGH69603.1"/>
    </source>
</evidence>
<dbReference type="Gene3D" id="1.10.4030.10">
    <property type="entry name" value="Porin chaperone SurA, peptide-binding domain"/>
    <property type="match status" value="1"/>
</dbReference>
<dbReference type="PROSITE" id="PS50198">
    <property type="entry name" value="PPIC_PPIASE_2"/>
    <property type="match status" value="1"/>
</dbReference>
<dbReference type="Proteomes" id="UP000177457">
    <property type="component" value="Unassembled WGS sequence"/>
</dbReference>
<evidence type="ECO:0000313" key="6">
    <source>
        <dbReference type="Proteomes" id="UP000177457"/>
    </source>
</evidence>
<dbReference type="SUPFAM" id="SSF109998">
    <property type="entry name" value="Triger factor/SurA peptide-binding domain-like"/>
    <property type="match status" value="1"/>
</dbReference>
<keyword evidence="1" id="KW-0413">Isomerase</keyword>
<dbReference type="PANTHER" id="PTHR47245:SF2">
    <property type="entry name" value="PEPTIDYL-PROLYL CIS-TRANS ISOMERASE HP_0175-RELATED"/>
    <property type="match status" value="1"/>
</dbReference>
<keyword evidence="1" id="KW-0697">Rotamase</keyword>
<dbReference type="InterPro" id="IPR000297">
    <property type="entry name" value="PPIase_PpiC"/>
</dbReference>
<evidence type="ECO:0000256" key="3">
    <source>
        <dbReference type="SAM" id="Phobius"/>
    </source>
</evidence>
<dbReference type="Gene3D" id="3.10.50.40">
    <property type="match status" value="1"/>
</dbReference>
<evidence type="ECO:0000256" key="2">
    <source>
        <dbReference type="SAM" id="MobiDB-lite"/>
    </source>
</evidence>
<evidence type="ECO:0000259" key="4">
    <source>
        <dbReference type="PROSITE" id="PS50198"/>
    </source>
</evidence>
<dbReference type="InterPro" id="IPR046357">
    <property type="entry name" value="PPIase_dom_sf"/>
</dbReference>
<name>A0A1F6MDP4_9BACT</name>
<accession>A0A1F6MDP4</accession>